<evidence type="ECO:0000313" key="4">
    <source>
        <dbReference type="Proteomes" id="UP000040841"/>
    </source>
</evidence>
<keyword evidence="1" id="KW-0732">Signal</keyword>
<evidence type="ECO:0000259" key="2">
    <source>
        <dbReference type="Pfam" id="PF01464"/>
    </source>
</evidence>
<dbReference type="CDD" id="cd13400">
    <property type="entry name" value="LT_IagB-like"/>
    <property type="match status" value="1"/>
</dbReference>
<comment type="caution">
    <text evidence="3">The sequence shown here is derived from an EMBL/GenBank/DDBJ whole genome shotgun (WGS) entry which is preliminary data.</text>
</comment>
<protein>
    <submittedName>
        <fullName evidence="3">Type III secretion system effector protein</fullName>
    </submittedName>
</protein>
<dbReference type="RefSeq" id="WP_049608587.1">
    <property type="nucleotide sequence ID" value="NZ_CABMMJ010000002.1"/>
</dbReference>
<name>A0AA36PJ13_YERMO</name>
<dbReference type="EMBL" id="CQBM01000002">
    <property type="protein sequence ID" value="CNH90273.1"/>
    <property type="molecule type" value="Genomic_DNA"/>
</dbReference>
<sequence length="158" mass="17376">MKPITYCLSAILFLSPVIAQASCLSKAAIRWNVPEIILEAIIHQESGGQPDALNINKNGSHDYGLMQINTINVSSLKSMGIIDHEQMLMQPCINIQAGAYLLSQKFNKHGYSWRAVGAYHSETAHYRDNYANKIMKIVNTGPVLSRKTALLLASSTSS</sequence>
<feature type="signal peptide" evidence="1">
    <location>
        <begin position="1"/>
        <end position="21"/>
    </location>
</feature>
<feature type="chain" id="PRO_5041235543" evidence="1">
    <location>
        <begin position="22"/>
        <end position="158"/>
    </location>
</feature>
<dbReference type="Proteomes" id="UP000040841">
    <property type="component" value="Unassembled WGS sequence"/>
</dbReference>
<dbReference type="Gene3D" id="1.10.530.10">
    <property type="match status" value="1"/>
</dbReference>
<dbReference type="InterPro" id="IPR008258">
    <property type="entry name" value="Transglycosylase_SLT_dom_1"/>
</dbReference>
<accession>A0AA36PJ13</accession>
<organism evidence="3 4">
    <name type="scientific">Yersinia mollaretii</name>
    <dbReference type="NCBI Taxonomy" id="33060"/>
    <lineage>
        <taxon>Bacteria</taxon>
        <taxon>Pseudomonadati</taxon>
        <taxon>Pseudomonadota</taxon>
        <taxon>Gammaproteobacteria</taxon>
        <taxon>Enterobacterales</taxon>
        <taxon>Yersiniaceae</taxon>
        <taxon>Yersinia</taxon>
    </lineage>
</organism>
<dbReference type="AlphaFoldDB" id="A0AA36PJ13"/>
<dbReference type="Pfam" id="PF01464">
    <property type="entry name" value="SLT"/>
    <property type="match status" value="1"/>
</dbReference>
<gene>
    <name evidence="3" type="primary">ysaH</name>
    <name evidence="3" type="ORF">ERS008502_01691</name>
</gene>
<proteinExistence type="predicted"/>
<dbReference type="InterPro" id="IPR023346">
    <property type="entry name" value="Lysozyme-like_dom_sf"/>
</dbReference>
<feature type="domain" description="Transglycosylase SLT" evidence="2">
    <location>
        <begin position="23"/>
        <end position="130"/>
    </location>
</feature>
<evidence type="ECO:0000256" key="1">
    <source>
        <dbReference type="SAM" id="SignalP"/>
    </source>
</evidence>
<evidence type="ECO:0000313" key="3">
    <source>
        <dbReference type="EMBL" id="CNH90273.1"/>
    </source>
</evidence>
<dbReference type="SUPFAM" id="SSF53955">
    <property type="entry name" value="Lysozyme-like"/>
    <property type="match status" value="1"/>
</dbReference>
<reference evidence="3 4" key="1">
    <citation type="submission" date="2015-03" db="EMBL/GenBank/DDBJ databases">
        <authorList>
            <consortium name="Pathogen Informatics"/>
            <person name="Murphy D."/>
        </authorList>
    </citation>
    <scope>NUCLEOTIDE SEQUENCE [LARGE SCALE GENOMIC DNA]</scope>
    <source>
        <strain evidence="3 4">FE82747</strain>
    </source>
</reference>